<proteinExistence type="predicted"/>
<evidence type="ECO:0000313" key="1">
    <source>
        <dbReference type="EMBL" id="EGJ29661.1"/>
    </source>
</evidence>
<gene>
    <name evidence="1" type="ORF">LYNGBM3L_62150</name>
</gene>
<sequence>MTTNWFVLSWLTLEPKLIGFDPAGLLTVNFHTALASFNHHSRSILLITQGKLTLNAPELIQRLIVGDSFANRKYLLKFLQELVVPKERNLLSLGARSRGRWNLTGIAPLPYRSDRSLEA</sequence>
<dbReference type="HOGENOM" id="CLU_2058735_0_0_3"/>
<keyword evidence="2" id="KW-1185">Reference proteome</keyword>
<dbReference type="EMBL" id="GL890968">
    <property type="protein sequence ID" value="EGJ29661.1"/>
    <property type="molecule type" value="Genomic_DNA"/>
</dbReference>
<reference evidence="2" key="1">
    <citation type="journal article" date="2011" name="Proc. Natl. Acad. Sci. U.S.A.">
        <title>Genomic insights into the physiology and ecology of the marine filamentous cyanobacterium Lyngbya majuscula.</title>
        <authorList>
            <person name="Jones A.C."/>
            <person name="Monroe E.A."/>
            <person name="Podell S."/>
            <person name="Hess W.R."/>
            <person name="Klages S."/>
            <person name="Esquenazi E."/>
            <person name="Niessen S."/>
            <person name="Hoover H."/>
            <person name="Rothmann M."/>
            <person name="Lasken R.S."/>
            <person name="Yates J.R.III."/>
            <person name="Reinhardt R."/>
            <person name="Kube M."/>
            <person name="Burkart M.D."/>
            <person name="Allen E.E."/>
            <person name="Dorrestein P.C."/>
            <person name="Gerwick W.H."/>
            <person name="Gerwick L."/>
        </authorList>
    </citation>
    <scope>NUCLEOTIDE SEQUENCE [LARGE SCALE GENOMIC DNA]</scope>
    <source>
        <strain evidence="2">3L</strain>
    </source>
</reference>
<name>F4Y0N7_9CYAN</name>
<evidence type="ECO:0000313" key="2">
    <source>
        <dbReference type="Proteomes" id="UP000003959"/>
    </source>
</evidence>
<accession>F4Y0N7</accession>
<dbReference type="Proteomes" id="UP000003959">
    <property type="component" value="Unassembled WGS sequence"/>
</dbReference>
<organism evidence="1 2">
    <name type="scientific">Moorena producens 3L</name>
    <dbReference type="NCBI Taxonomy" id="489825"/>
    <lineage>
        <taxon>Bacteria</taxon>
        <taxon>Bacillati</taxon>
        <taxon>Cyanobacteriota</taxon>
        <taxon>Cyanophyceae</taxon>
        <taxon>Coleofasciculales</taxon>
        <taxon>Coleofasciculaceae</taxon>
        <taxon>Moorena</taxon>
    </lineage>
</organism>
<protein>
    <submittedName>
        <fullName evidence="1">Uncharacterized protein</fullName>
    </submittedName>
</protein>
<dbReference type="AlphaFoldDB" id="F4Y0N7"/>